<keyword evidence="2" id="KW-1185">Reference proteome</keyword>
<dbReference type="Proteomes" id="UP001152759">
    <property type="component" value="Chromosome 2"/>
</dbReference>
<evidence type="ECO:0000313" key="2">
    <source>
        <dbReference type="Proteomes" id="UP001152759"/>
    </source>
</evidence>
<reference evidence="1" key="1">
    <citation type="submission" date="2021-12" db="EMBL/GenBank/DDBJ databases">
        <authorList>
            <person name="King R."/>
        </authorList>
    </citation>
    <scope>NUCLEOTIDE SEQUENCE</scope>
</reference>
<organism evidence="1 2">
    <name type="scientific">Bemisia tabaci</name>
    <name type="common">Sweetpotato whitefly</name>
    <name type="synonym">Aleurodes tabaci</name>
    <dbReference type="NCBI Taxonomy" id="7038"/>
    <lineage>
        <taxon>Eukaryota</taxon>
        <taxon>Metazoa</taxon>
        <taxon>Ecdysozoa</taxon>
        <taxon>Arthropoda</taxon>
        <taxon>Hexapoda</taxon>
        <taxon>Insecta</taxon>
        <taxon>Pterygota</taxon>
        <taxon>Neoptera</taxon>
        <taxon>Paraneoptera</taxon>
        <taxon>Hemiptera</taxon>
        <taxon>Sternorrhyncha</taxon>
        <taxon>Aleyrodoidea</taxon>
        <taxon>Aleyrodidae</taxon>
        <taxon>Aleyrodinae</taxon>
        <taxon>Bemisia</taxon>
    </lineage>
</organism>
<name>A0A9P0A8V4_BEMTA</name>
<proteinExistence type="predicted"/>
<sequence length="95" mass="10785">MESKTISKDSDVSLKMKLEPICEISADDKWDYPLNKSEDNLPLDLSTSNSKCNKVDYSTDDSEEFSDNGQGPNCKAYKKSLMKRYCESHDSISNF</sequence>
<accession>A0A9P0A8V4</accession>
<dbReference type="EMBL" id="OU963863">
    <property type="protein sequence ID" value="CAH0385753.1"/>
    <property type="molecule type" value="Genomic_DNA"/>
</dbReference>
<protein>
    <submittedName>
        <fullName evidence="1">Uncharacterized protein</fullName>
    </submittedName>
</protein>
<dbReference type="AlphaFoldDB" id="A0A9P0A8V4"/>
<gene>
    <name evidence="1" type="ORF">BEMITA_LOCUS4947</name>
</gene>
<evidence type="ECO:0000313" key="1">
    <source>
        <dbReference type="EMBL" id="CAH0385753.1"/>
    </source>
</evidence>